<sequence length="138" mass="15421">MATQLSTKKSRPFLQRIQLIGPTGYAVRATGQVDDGAMRNCISKQRWDQYGHCLSHLEPTTTIISVANNQTIKPLGRWYGTVKVGTVSAQSWFEVFDCKGAFDIILGKPWLQQVEAIHYYATDELVISQSNVSEVISN</sequence>
<dbReference type="Proteomes" id="UP000076532">
    <property type="component" value="Unassembled WGS sequence"/>
</dbReference>
<keyword evidence="2" id="KW-1185">Reference proteome</keyword>
<evidence type="ECO:0000313" key="2">
    <source>
        <dbReference type="Proteomes" id="UP000076532"/>
    </source>
</evidence>
<protein>
    <submittedName>
        <fullName evidence="1">Uncharacterized protein</fullName>
    </submittedName>
</protein>
<dbReference type="InterPro" id="IPR021109">
    <property type="entry name" value="Peptidase_aspartic_dom_sf"/>
</dbReference>
<dbReference type="CDD" id="cd00303">
    <property type="entry name" value="retropepsin_like"/>
    <property type="match status" value="1"/>
</dbReference>
<evidence type="ECO:0000313" key="1">
    <source>
        <dbReference type="EMBL" id="KZP10636.1"/>
    </source>
</evidence>
<dbReference type="AlphaFoldDB" id="A0A165ZIT0"/>
<dbReference type="Gene3D" id="2.40.70.10">
    <property type="entry name" value="Acid Proteases"/>
    <property type="match status" value="1"/>
</dbReference>
<feature type="non-terminal residue" evidence="1">
    <location>
        <position position="138"/>
    </location>
</feature>
<proteinExistence type="predicted"/>
<accession>A0A165ZIT0</accession>
<name>A0A165ZIT0_9AGAM</name>
<dbReference type="OrthoDB" id="2919534at2759"/>
<gene>
    <name evidence="1" type="ORF">FIBSPDRAFT_757911</name>
</gene>
<reference evidence="1 2" key="1">
    <citation type="journal article" date="2016" name="Mol. Biol. Evol.">
        <title>Comparative Genomics of Early-Diverging Mushroom-Forming Fungi Provides Insights into the Origins of Lignocellulose Decay Capabilities.</title>
        <authorList>
            <person name="Nagy L.G."/>
            <person name="Riley R."/>
            <person name="Tritt A."/>
            <person name="Adam C."/>
            <person name="Daum C."/>
            <person name="Floudas D."/>
            <person name="Sun H."/>
            <person name="Yadav J.S."/>
            <person name="Pangilinan J."/>
            <person name="Larsson K.H."/>
            <person name="Matsuura K."/>
            <person name="Barry K."/>
            <person name="Labutti K."/>
            <person name="Kuo R."/>
            <person name="Ohm R.A."/>
            <person name="Bhattacharya S.S."/>
            <person name="Shirouzu T."/>
            <person name="Yoshinaga Y."/>
            <person name="Martin F.M."/>
            <person name="Grigoriev I.V."/>
            <person name="Hibbett D.S."/>
        </authorList>
    </citation>
    <scope>NUCLEOTIDE SEQUENCE [LARGE SCALE GENOMIC DNA]</scope>
    <source>
        <strain evidence="1 2">CBS 109695</strain>
    </source>
</reference>
<dbReference type="SUPFAM" id="SSF50630">
    <property type="entry name" value="Acid proteases"/>
    <property type="match status" value="1"/>
</dbReference>
<dbReference type="EMBL" id="KV417676">
    <property type="protein sequence ID" value="KZP10636.1"/>
    <property type="molecule type" value="Genomic_DNA"/>
</dbReference>
<organism evidence="1 2">
    <name type="scientific">Athelia psychrophila</name>
    <dbReference type="NCBI Taxonomy" id="1759441"/>
    <lineage>
        <taxon>Eukaryota</taxon>
        <taxon>Fungi</taxon>
        <taxon>Dikarya</taxon>
        <taxon>Basidiomycota</taxon>
        <taxon>Agaricomycotina</taxon>
        <taxon>Agaricomycetes</taxon>
        <taxon>Agaricomycetidae</taxon>
        <taxon>Atheliales</taxon>
        <taxon>Atheliaceae</taxon>
        <taxon>Athelia</taxon>
    </lineage>
</organism>